<evidence type="ECO:0000256" key="4">
    <source>
        <dbReference type="ARBA" id="ARBA00011245"/>
    </source>
</evidence>
<dbReference type="SUPFAM" id="SSF51445">
    <property type="entry name" value="(Trans)glycosidases"/>
    <property type="match status" value="1"/>
</dbReference>
<dbReference type="InterPro" id="IPR008979">
    <property type="entry name" value="Galactose-bd-like_sf"/>
</dbReference>
<dbReference type="Pfam" id="PF02837">
    <property type="entry name" value="Glyco_hydro_2_N"/>
    <property type="match status" value="1"/>
</dbReference>
<comment type="similarity">
    <text evidence="3">Belongs to the glycosyl hydrolase 2 family.</text>
</comment>
<dbReference type="InterPro" id="IPR014718">
    <property type="entry name" value="GH-type_carb-bd"/>
</dbReference>
<dbReference type="SMART" id="SM01038">
    <property type="entry name" value="Bgal_small_N"/>
    <property type="match status" value="1"/>
</dbReference>
<reference evidence="11" key="1">
    <citation type="journal article" date="2014" name="Int. J. Syst. Evol. Microbiol.">
        <title>Complete genome sequence of Corynebacterium casei LMG S-19264T (=DSM 44701T), isolated from a smear-ripened cheese.</title>
        <authorList>
            <consortium name="US DOE Joint Genome Institute (JGI-PGF)"/>
            <person name="Walter F."/>
            <person name="Albersmeier A."/>
            <person name="Kalinowski J."/>
            <person name="Ruckert C."/>
        </authorList>
    </citation>
    <scope>NUCLEOTIDE SEQUENCE</scope>
    <source>
        <strain evidence="11">NBRC 108769</strain>
    </source>
</reference>
<dbReference type="AlphaFoldDB" id="A0AA37SL33"/>
<dbReference type="InterPro" id="IPR006102">
    <property type="entry name" value="Ig-like_GH2"/>
</dbReference>
<organism evidence="11 12">
    <name type="scientific">Portibacter lacus</name>
    <dbReference type="NCBI Taxonomy" id="1099794"/>
    <lineage>
        <taxon>Bacteria</taxon>
        <taxon>Pseudomonadati</taxon>
        <taxon>Bacteroidota</taxon>
        <taxon>Saprospiria</taxon>
        <taxon>Saprospirales</taxon>
        <taxon>Haliscomenobacteraceae</taxon>
        <taxon>Portibacter</taxon>
    </lineage>
</organism>
<dbReference type="InterPro" id="IPR006103">
    <property type="entry name" value="Glyco_hydro_2_cat"/>
</dbReference>
<reference evidence="11" key="2">
    <citation type="submission" date="2023-01" db="EMBL/GenBank/DDBJ databases">
        <title>Draft genome sequence of Portibacter lacus strain NBRC 108769.</title>
        <authorList>
            <person name="Sun Q."/>
            <person name="Mori K."/>
        </authorList>
    </citation>
    <scope>NUCLEOTIDE SEQUENCE</scope>
    <source>
        <strain evidence="11">NBRC 108769</strain>
    </source>
</reference>
<dbReference type="InterPro" id="IPR036156">
    <property type="entry name" value="Beta-gal/glucu_dom_sf"/>
</dbReference>
<accession>A0AA37SL33</accession>
<evidence type="ECO:0000256" key="3">
    <source>
        <dbReference type="ARBA" id="ARBA00007401"/>
    </source>
</evidence>
<evidence type="ECO:0000256" key="6">
    <source>
        <dbReference type="ARBA" id="ARBA00022801"/>
    </source>
</evidence>
<gene>
    <name evidence="11" type="ORF">GCM10007940_01440</name>
</gene>
<proteinExistence type="inferred from homology"/>
<dbReference type="InterPro" id="IPR050347">
    <property type="entry name" value="Bact_Beta-galactosidase"/>
</dbReference>
<evidence type="ECO:0000256" key="8">
    <source>
        <dbReference type="ARBA" id="ARBA00023295"/>
    </source>
</evidence>
<dbReference type="GO" id="GO:0004565">
    <property type="term" value="F:beta-galactosidase activity"/>
    <property type="evidence" value="ECO:0007669"/>
    <property type="project" value="UniProtKB-EC"/>
</dbReference>
<dbReference type="PANTHER" id="PTHR46323:SF2">
    <property type="entry name" value="BETA-GALACTOSIDASE"/>
    <property type="match status" value="1"/>
</dbReference>
<dbReference type="Pfam" id="PF02929">
    <property type="entry name" value="Bgal_small_N"/>
    <property type="match status" value="1"/>
</dbReference>
<dbReference type="GO" id="GO:0009341">
    <property type="term" value="C:beta-galactosidase complex"/>
    <property type="evidence" value="ECO:0007669"/>
    <property type="project" value="InterPro"/>
</dbReference>
<feature type="domain" description="Beta galactosidase small chain/" evidence="10">
    <location>
        <begin position="495"/>
        <end position="845"/>
    </location>
</feature>
<dbReference type="SUPFAM" id="SSF74650">
    <property type="entry name" value="Galactose mutarotase-like"/>
    <property type="match status" value="1"/>
</dbReference>
<dbReference type="RefSeq" id="WP_235292421.1">
    <property type="nucleotide sequence ID" value="NZ_BSOH01000001.1"/>
</dbReference>
<keyword evidence="8" id="KW-0326">Glycosidase</keyword>
<dbReference type="EC" id="3.2.1.23" evidence="5"/>
<dbReference type="InterPro" id="IPR006101">
    <property type="entry name" value="Glyco_hydro_2"/>
</dbReference>
<comment type="subunit">
    <text evidence="4">Monomer.</text>
</comment>
<name>A0AA37SL33_9BACT</name>
<dbReference type="Gene3D" id="2.60.120.260">
    <property type="entry name" value="Galactose-binding domain-like"/>
    <property type="match status" value="1"/>
</dbReference>
<dbReference type="Gene3D" id="2.70.98.10">
    <property type="match status" value="1"/>
</dbReference>
<keyword evidence="7" id="KW-0106">Calcium</keyword>
<evidence type="ECO:0000256" key="7">
    <source>
        <dbReference type="ARBA" id="ARBA00022837"/>
    </source>
</evidence>
<dbReference type="Pfam" id="PF02836">
    <property type="entry name" value="Glyco_hydro_2_C"/>
    <property type="match status" value="1"/>
</dbReference>
<dbReference type="InterPro" id="IPR006104">
    <property type="entry name" value="Glyco_hydro_2_N"/>
</dbReference>
<protein>
    <recommendedName>
        <fullName evidence="5">beta-galactosidase</fullName>
        <ecNumber evidence="5">3.2.1.23</ecNumber>
    </recommendedName>
    <alternativeName>
        <fullName evidence="9">Lactase</fullName>
    </alternativeName>
</protein>
<dbReference type="PRINTS" id="PR00132">
    <property type="entry name" value="GLHYDRLASE2"/>
</dbReference>
<evidence type="ECO:0000259" key="10">
    <source>
        <dbReference type="SMART" id="SM01038"/>
    </source>
</evidence>
<dbReference type="GO" id="GO:0005990">
    <property type="term" value="P:lactose catabolic process"/>
    <property type="evidence" value="ECO:0007669"/>
    <property type="project" value="TreeGrafter"/>
</dbReference>
<dbReference type="GO" id="GO:0030246">
    <property type="term" value="F:carbohydrate binding"/>
    <property type="evidence" value="ECO:0007669"/>
    <property type="project" value="InterPro"/>
</dbReference>
<evidence type="ECO:0000256" key="1">
    <source>
        <dbReference type="ARBA" id="ARBA00001412"/>
    </source>
</evidence>
<comment type="catalytic activity">
    <reaction evidence="1">
        <text>Hydrolysis of terminal non-reducing beta-D-galactose residues in beta-D-galactosides.</text>
        <dbReference type="EC" id="3.2.1.23"/>
    </reaction>
</comment>
<dbReference type="InterPro" id="IPR004199">
    <property type="entry name" value="B-gal_small/dom_5"/>
</dbReference>
<evidence type="ECO:0000256" key="2">
    <source>
        <dbReference type="ARBA" id="ARBA00001913"/>
    </source>
</evidence>
<dbReference type="PANTHER" id="PTHR46323">
    <property type="entry name" value="BETA-GALACTOSIDASE"/>
    <property type="match status" value="1"/>
</dbReference>
<dbReference type="InterPro" id="IPR017853">
    <property type="entry name" value="GH"/>
</dbReference>
<dbReference type="Proteomes" id="UP001156666">
    <property type="component" value="Unassembled WGS sequence"/>
</dbReference>
<dbReference type="InterPro" id="IPR013783">
    <property type="entry name" value="Ig-like_fold"/>
</dbReference>
<dbReference type="Gene3D" id="3.20.20.80">
    <property type="entry name" value="Glycosidases"/>
    <property type="match status" value="1"/>
</dbReference>
<dbReference type="SUPFAM" id="SSF49785">
    <property type="entry name" value="Galactose-binding domain-like"/>
    <property type="match status" value="1"/>
</dbReference>
<evidence type="ECO:0000313" key="11">
    <source>
        <dbReference type="EMBL" id="GLR15529.1"/>
    </source>
</evidence>
<evidence type="ECO:0000256" key="5">
    <source>
        <dbReference type="ARBA" id="ARBA00012756"/>
    </source>
</evidence>
<keyword evidence="12" id="KW-1185">Reference proteome</keyword>
<dbReference type="EMBL" id="BSOH01000001">
    <property type="protein sequence ID" value="GLR15529.1"/>
    <property type="molecule type" value="Genomic_DNA"/>
</dbReference>
<dbReference type="Gene3D" id="2.60.40.10">
    <property type="entry name" value="Immunoglobulins"/>
    <property type="match status" value="1"/>
</dbReference>
<comment type="caution">
    <text evidence="11">The sequence shown here is derived from an EMBL/GenBank/DDBJ whole genome shotgun (WGS) entry which is preliminary data.</text>
</comment>
<dbReference type="Pfam" id="PF00703">
    <property type="entry name" value="Glyco_hydro_2"/>
    <property type="match status" value="1"/>
</dbReference>
<dbReference type="SUPFAM" id="SSF49303">
    <property type="entry name" value="beta-Galactosidase/glucuronidase domain"/>
    <property type="match status" value="1"/>
</dbReference>
<comment type="cofactor">
    <cofactor evidence="2">
        <name>Ca(2+)</name>
        <dbReference type="ChEBI" id="CHEBI:29108"/>
    </cofactor>
</comment>
<dbReference type="InterPro" id="IPR011013">
    <property type="entry name" value="Gal_mutarotase_sf_dom"/>
</dbReference>
<evidence type="ECO:0000256" key="9">
    <source>
        <dbReference type="ARBA" id="ARBA00032230"/>
    </source>
</evidence>
<sequence length="847" mass="97763">MNYSWLEDVKVQNVGQLKPHCFYSFDPALRLSLNGTWQTKHLSKVSSPFSDDFQKIEWSNCILPSKIDLNPSPYSAPDSEKKASQRWENYLYKTTFGIKPQEALNQHFINFEHVSGISYYWLNGDFLGFNKSKSIEIEFDVSSIIKSGENELIVQIFQDVTSLYKTPTLGSICLYSLPEKYIRDYHISTSWSELNGAAFDLSVDLIGDANVEVTIYENDHPILIKDCLKNLSVKNLFLESWSFEYPKLYLLELCVIDQSGVILQTMTQYIGFRSIEIVNGLLYLNGKYLCIKGINRSAPYGQLSMINDETMLLDIRMLKAANINTVINFDHPHRQKWYELCDKYGILIIDHVPAQKSSDALLRSAEESENYHLANVKSMFHRSKNHTCVIGWHIGTENNFNLDTSFHWIKSKERKRLVLLSQERPKGHSDVYCPSYLNVDQLSAYVYSNPSKPLILSKIDNAFGNSLGGLKTYWDFINNNDCLQGGFVDGFIDGGIKTSDGKWDYDSKYDVKGILLPDRTPHPTYFELKKIFQEIVFRIDQEEQLIVFRNNNLFEPIIGVIEIRIWEAKQQLFFQRRNFELPAQASELITYNLDNNKFSDSVFLDVRCFMNNGELAGEEQFILHRKTAEIPSSKRTLVFPFVIAPNLRKLPSQMEDEKKNILENPPQYELTEDYIDEDTLCIQLKCQVTSPLPRFGVKIQLPKIYSQVSYLGRGPHENYSDRKSSAFWGQYYTTPEKMIPSYIIPQESGYRSENEEIVITDLHGNGFRFTSILPFGFSYSPYDFDQYKDRSTFPKTKAGLVESDHYILCIDRYMNGIGGVLSSEDESIYQKSNPENYAEFTLYISAV</sequence>
<evidence type="ECO:0000313" key="12">
    <source>
        <dbReference type="Proteomes" id="UP001156666"/>
    </source>
</evidence>
<keyword evidence="6" id="KW-0378">Hydrolase</keyword>